<evidence type="ECO:0000313" key="2">
    <source>
        <dbReference type="Proteomes" id="UP000649617"/>
    </source>
</evidence>
<name>A0A812LRV3_SYMPI</name>
<dbReference type="AlphaFoldDB" id="A0A812LRV3"/>
<reference evidence="1" key="1">
    <citation type="submission" date="2021-02" db="EMBL/GenBank/DDBJ databases">
        <authorList>
            <person name="Dougan E. K."/>
            <person name="Rhodes N."/>
            <person name="Thang M."/>
            <person name="Chan C."/>
        </authorList>
    </citation>
    <scope>NUCLEOTIDE SEQUENCE</scope>
</reference>
<organism evidence="1 2">
    <name type="scientific">Symbiodinium pilosum</name>
    <name type="common">Dinoflagellate</name>
    <dbReference type="NCBI Taxonomy" id="2952"/>
    <lineage>
        <taxon>Eukaryota</taxon>
        <taxon>Sar</taxon>
        <taxon>Alveolata</taxon>
        <taxon>Dinophyceae</taxon>
        <taxon>Suessiales</taxon>
        <taxon>Symbiodiniaceae</taxon>
        <taxon>Symbiodinium</taxon>
    </lineage>
</organism>
<proteinExistence type="predicted"/>
<gene>
    <name evidence="1" type="ORF">SPIL2461_LOCUS4848</name>
</gene>
<keyword evidence="2" id="KW-1185">Reference proteome</keyword>
<sequence length="392" mass="45418">MCEGKFCQLPPPFSLKKEPSVPYTLQIIIQSAAPPPKGDPNGAYVHIFKHVYLHRNKVSASECVQMCWSNPLRFDWGNQPRVALMALNFMLDKMGGKQVRFWLIKPKYEKKVSLDQQAREDGYKFIREFGPRTNNRNQFMEWTYEQINTPGGKIEGWSEGKVKEAPRNHMRGRQNAKTLDYWPFTFKSFTTRFFDKVLVKMLPAMRQHEEDATVWARYSSAHFEQGASRHACNNPYDRAEDDKAFAQMKTSKIWEISHHNFVKLITPSFSAVDEVEDMDAIMARTHYIVITDNGMYYRVAATTKTSINFIPWGNEPKDLLGQSQVEIFKAYKLNPHGHQLPPSYHEYCARSQEVPIGAFSMVKMPPQEVRPSLLSEEALRVRVKKEKVTHAF</sequence>
<feature type="non-terminal residue" evidence="1">
    <location>
        <position position="1"/>
    </location>
</feature>
<comment type="caution">
    <text evidence="1">The sequence shown here is derived from an EMBL/GenBank/DDBJ whole genome shotgun (WGS) entry which is preliminary data.</text>
</comment>
<evidence type="ECO:0000313" key="1">
    <source>
        <dbReference type="EMBL" id="CAE7251030.1"/>
    </source>
</evidence>
<dbReference type="Proteomes" id="UP000649617">
    <property type="component" value="Unassembled WGS sequence"/>
</dbReference>
<dbReference type="EMBL" id="CAJNIZ010006558">
    <property type="protein sequence ID" value="CAE7251030.1"/>
    <property type="molecule type" value="Genomic_DNA"/>
</dbReference>
<accession>A0A812LRV3</accession>
<protein>
    <submittedName>
        <fullName evidence="1">Uncharacterized protein</fullName>
    </submittedName>
</protein>